<organism evidence="2 3">
    <name type="scientific">Phytophthora sojae (strain P6497)</name>
    <name type="common">Soybean stem and root rot agent</name>
    <name type="synonym">Phytophthora megasperma f. sp. glycines</name>
    <dbReference type="NCBI Taxonomy" id="1094619"/>
    <lineage>
        <taxon>Eukaryota</taxon>
        <taxon>Sar</taxon>
        <taxon>Stramenopiles</taxon>
        <taxon>Oomycota</taxon>
        <taxon>Peronosporomycetes</taxon>
        <taxon>Peronosporales</taxon>
        <taxon>Peronosporaceae</taxon>
        <taxon>Phytophthora</taxon>
    </lineage>
</organism>
<keyword evidence="3" id="KW-1185">Reference proteome</keyword>
<evidence type="ECO:0000313" key="3">
    <source>
        <dbReference type="Proteomes" id="UP000002640"/>
    </source>
</evidence>
<dbReference type="AlphaFoldDB" id="G5A0J1"/>
<dbReference type="EMBL" id="JH159158">
    <property type="protein sequence ID" value="EGZ10527.1"/>
    <property type="molecule type" value="Genomic_DNA"/>
</dbReference>
<evidence type="ECO:0000256" key="1">
    <source>
        <dbReference type="SAM" id="MobiDB-lite"/>
    </source>
</evidence>
<accession>G5A0J1</accession>
<feature type="compositionally biased region" description="Basic and acidic residues" evidence="1">
    <location>
        <begin position="23"/>
        <end position="39"/>
    </location>
</feature>
<dbReference type="InParanoid" id="G5A0J1"/>
<gene>
    <name evidence="2" type="ORF">PHYSODRAFT_261763</name>
</gene>
<dbReference type="GeneID" id="20639314"/>
<name>G5A0J1_PHYSP</name>
<sequence length="160" mass="17136">MALLYGKSPSLPDKDPTITIKSEQPKTEAKLADDERSAESGDQYVTVACVSDDHTDLDAIPLNSPLVMVSSTGSTLNMSSTGSCFVELGYNEEDEGLVTIRSAADRSKYLVLNAYLQCVFGSAEFALKFKMKLSPAGRLVLVEHLTGSHNVGSAEDGIFP</sequence>
<dbReference type="RefSeq" id="XP_009533272.1">
    <property type="nucleotide sequence ID" value="XM_009534977.1"/>
</dbReference>
<feature type="region of interest" description="Disordered" evidence="1">
    <location>
        <begin position="1"/>
        <end position="39"/>
    </location>
</feature>
<reference evidence="2 3" key="1">
    <citation type="journal article" date="2006" name="Science">
        <title>Phytophthora genome sequences uncover evolutionary origins and mechanisms of pathogenesis.</title>
        <authorList>
            <person name="Tyler B.M."/>
            <person name="Tripathy S."/>
            <person name="Zhang X."/>
            <person name="Dehal P."/>
            <person name="Jiang R.H."/>
            <person name="Aerts A."/>
            <person name="Arredondo F.D."/>
            <person name="Baxter L."/>
            <person name="Bensasson D."/>
            <person name="Beynon J.L."/>
            <person name="Chapman J."/>
            <person name="Damasceno C.M."/>
            <person name="Dorrance A.E."/>
            <person name="Dou D."/>
            <person name="Dickerman A.W."/>
            <person name="Dubchak I.L."/>
            <person name="Garbelotto M."/>
            <person name="Gijzen M."/>
            <person name="Gordon S.G."/>
            <person name="Govers F."/>
            <person name="Grunwald N.J."/>
            <person name="Huang W."/>
            <person name="Ivors K.L."/>
            <person name="Jones R.W."/>
            <person name="Kamoun S."/>
            <person name="Krampis K."/>
            <person name="Lamour K.H."/>
            <person name="Lee M.K."/>
            <person name="McDonald W.H."/>
            <person name="Medina M."/>
            <person name="Meijer H.J."/>
            <person name="Nordberg E.K."/>
            <person name="Maclean D.J."/>
            <person name="Ospina-Giraldo M.D."/>
            <person name="Morris P.F."/>
            <person name="Phuntumart V."/>
            <person name="Putnam N.H."/>
            <person name="Rash S."/>
            <person name="Rose J.K."/>
            <person name="Sakihama Y."/>
            <person name="Salamov A.A."/>
            <person name="Savidor A."/>
            <person name="Scheuring C.F."/>
            <person name="Smith B.M."/>
            <person name="Sobral B.W."/>
            <person name="Terry A."/>
            <person name="Torto-Alalibo T.A."/>
            <person name="Win J."/>
            <person name="Xu Z."/>
            <person name="Zhang H."/>
            <person name="Grigoriev I.V."/>
            <person name="Rokhsar D.S."/>
            <person name="Boore J.L."/>
        </authorList>
    </citation>
    <scope>NUCLEOTIDE SEQUENCE [LARGE SCALE GENOMIC DNA]</scope>
    <source>
        <strain evidence="2 3">P6497</strain>
    </source>
</reference>
<protein>
    <submittedName>
        <fullName evidence="2">Uncharacterized protein</fullName>
    </submittedName>
</protein>
<dbReference type="Proteomes" id="UP000002640">
    <property type="component" value="Unassembled WGS sequence"/>
</dbReference>
<evidence type="ECO:0000313" key="2">
    <source>
        <dbReference type="EMBL" id="EGZ10527.1"/>
    </source>
</evidence>
<proteinExistence type="predicted"/>
<dbReference type="KEGG" id="psoj:PHYSODRAFT_261763"/>